<dbReference type="eggNOG" id="COG4365">
    <property type="taxonomic scope" value="Bacteria"/>
</dbReference>
<dbReference type="OrthoDB" id="9765151at2"/>
<dbReference type="Pfam" id="PF10079">
    <property type="entry name" value="Rossmann-like_BshC"/>
    <property type="match status" value="1"/>
</dbReference>
<evidence type="ECO:0000256" key="1">
    <source>
        <dbReference type="ARBA" id="ARBA00022598"/>
    </source>
</evidence>
<protein>
    <recommendedName>
        <fullName evidence="2">Putative cysteine ligase BshC</fullName>
        <ecNumber evidence="2">6.-.-.-</ecNumber>
    </recommendedName>
</protein>
<organism evidence="5 6">
    <name type="scientific">Elizabethkingia meningoseptica</name>
    <name type="common">Chryseobacterium meningosepticum</name>
    <dbReference type="NCBI Taxonomy" id="238"/>
    <lineage>
        <taxon>Bacteria</taxon>
        <taxon>Pseudomonadati</taxon>
        <taxon>Bacteroidota</taxon>
        <taxon>Flavobacteriia</taxon>
        <taxon>Flavobacteriales</taxon>
        <taxon>Weeksellaceae</taxon>
        <taxon>Elizabethkingia</taxon>
    </lineage>
</organism>
<feature type="domain" description="Bacillithiol biosynthesis BshC C-terminal coiled-coil" evidence="4">
    <location>
        <begin position="376"/>
        <end position="528"/>
    </location>
</feature>
<dbReference type="AlphaFoldDB" id="A0A1T3F2D8"/>
<dbReference type="InterPro" id="IPR055399">
    <property type="entry name" value="CC_BshC"/>
</dbReference>
<dbReference type="EMBL" id="MPOG01000019">
    <property type="protein sequence ID" value="OOH92972.1"/>
    <property type="molecule type" value="Genomic_DNA"/>
</dbReference>
<feature type="domain" description="Bacillithiol biosynthesis BshC N-terminal Rossmann-like" evidence="3">
    <location>
        <begin position="17"/>
        <end position="372"/>
    </location>
</feature>
<evidence type="ECO:0000259" key="4">
    <source>
        <dbReference type="Pfam" id="PF24850"/>
    </source>
</evidence>
<sequence length="530" mass="61480">MAECRFNIDFRDIPSIPKMLKDYLNGNLHAYHGAIFSKENALLQANKKSRNYSAGQRKVLTEVLAKQMRKVSISARQIKNIELLEKENTFTVTTGHQLNLFTGPVFFIYKILQTIKTAEYLNENNEGKNFVPVFWMATEDHDFEEINHFKTEGDFYQIHEKSGDAVGRIKLSDVSFLDDFEKEFKDFTYGTELIRWAREAYQEGRSLTLATRILVNRIFGDSGLLILNGDDKRLKELVAPVFKKELLENSLFENAKQAVNQLIGQYGKVQVNPREINLFYLHDGLRSRIERIGDRYQVVDTAIRFTEEEILKALHANPERFSPNAVLRPAYQETVLPNIIYIGGNAEVMYWLELKKFFEAVDLEFPILVPRNSFAFITEKTLGKIQKLDLCVEDFFGNYQETVHKKLLSKTPLQPMLTEKEDIVKSVFAELKKQAGVTDKTFENLVAAEEVRQLKSFERMHKRLLRAEKIVQADLYQRYNELYEVVNPAGVWQERKINFSNFYAENGRDWLNTCYGSINVTKPELTVVVL</sequence>
<evidence type="ECO:0000313" key="6">
    <source>
        <dbReference type="Proteomes" id="UP000188947"/>
    </source>
</evidence>
<name>A0A1T3F2D8_ELIME</name>
<gene>
    <name evidence="2" type="primary">bshC</name>
    <name evidence="5" type="ORF">BMF97_15915</name>
</gene>
<comment type="similarity">
    <text evidence="2">Belongs to the BshC family.</text>
</comment>
<proteinExistence type="inferred from homology"/>
<keyword evidence="6" id="KW-1185">Reference proteome</keyword>
<dbReference type="InterPro" id="IPR055398">
    <property type="entry name" value="Rossmann-like_BshC"/>
</dbReference>
<evidence type="ECO:0000259" key="3">
    <source>
        <dbReference type="Pfam" id="PF10079"/>
    </source>
</evidence>
<accession>A0A1T3F2D8</accession>
<evidence type="ECO:0000313" key="5">
    <source>
        <dbReference type="EMBL" id="OOH92972.1"/>
    </source>
</evidence>
<keyword evidence="1 2" id="KW-0436">Ligase</keyword>
<dbReference type="RefSeq" id="WP_070905208.1">
    <property type="nucleotide sequence ID" value="NZ_CP016378.1"/>
</dbReference>
<dbReference type="STRING" id="238.BBD35_06720"/>
<dbReference type="GO" id="GO:0016874">
    <property type="term" value="F:ligase activity"/>
    <property type="evidence" value="ECO:0007669"/>
    <property type="project" value="UniProtKB-UniRule"/>
</dbReference>
<dbReference type="EC" id="6.-.-.-" evidence="2"/>
<dbReference type="Proteomes" id="UP000188947">
    <property type="component" value="Unassembled WGS sequence"/>
</dbReference>
<dbReference type="Pfam" id="PF24850">
    <property type="entry name" value="CC_BshC"/>
    <property type="match status" value="1"/>
</dbReference>
<dbReference type="PIRSF" id="PIRSF012535">
    <property type="entry name" value="UCP012535"/>
    <property type="match status" value="1"/>
</dbReference>
<dbReference type="NCBIfam" id="TIGR03998">
    <property type="entry name" value="thiol_BshC"/>
    <property type="match status" value="1"/>
</dbReference>
<dbReference type="HAMAP" id="MF_01867">
    <property type="entry name" value="BshC"/>
    <property type="match status" value="1"/>
</dbReference>
<evidence type="ECO:0000256" key="2">
    <source>
        <dbReference type="HAMAP-Rule" id="MF_01867"/>
    </source>
</evidence>
<reference evidence="5 6" key="1">
    <citation type="submission" date="2016-11" db="EMBL/GenBank/DDBJ databases">
        <title>Genome sequence and comparative genomic analysis of clinical strain Elizabethkingia meningoseptica 61421 PRCM.</title>
        <authorList>
            <person name="Wang M."/>
            <person name="Hu S."/>
            <person name="Cao L."/>
            <person name="Jiang T."/>
            <person name="Zhou Y."/>
            <person name="Ming D."/>
        </authorList>
    </citation>
    <scope>NUCLEOTIDE SEQUENCE [LARGE SCALE GENOMIC DNA]</scope>
    <source>
        <strain evidence="5 6">61421 PRCM</strain>
    </source>
</reference>
<dbReference type="InterPro" id="IPR011199">
    <property type="entry name" value="Bacillithiol_biosynth_BshC"/>
</dbReference>
<comment type="caution">
    <text evidence="5">The sequence shown here is derived from an EMBL/GenBank/DDBJ whole genome shotgun (WGS) entry which is preliminary data.</text>
</comment>